<reference evidence="2" key="1">
    <citation type="submission" date="2022-07" db="EMBL/GenBank/DDBJ databases">
        <title>Fungi with potential for degradation of polypropylene.</title>
        <authorList>
            <person name="Gostincar C."/>
        </authorList>
    </citation>
    <scope>NUCLEOTIDE SEQUENCE</scope>
    <source>
        <strain evidence="2">EXF-13308</strain>
    </source>
</reference>
<dbReference type="AlphaFoldDB" id="A0AA38RMG9"/>
<organism evidence="2 3">
    <name type="scientific">Pleurostoma richardsiae</name>
    <dbReference type="NCBI Taxonomy" id="41990"/>
    <lineage>
        <taxon>Eukaryota</taxon>
        <taxon>Fungi</taxon>
        <taxon>Dikarya</taxon>
        <taxon>Ascomycota</taxon>
        <taxon>Pezizomycotina</taxon>
        <taxon>Sordariomycetes</taxon>
        <taxon>Sordariomycetidae</taxon>
        <taxon>Calosphaeriales</taxon>
        <taxon>Pleurostomataceae</taxon>
        <taxon>Pleurostoma</taxon>
    </lineage>
</organism>
<evidence type="ECO:0000313" key="2">
    <source>
        <dbReference type="EMBL" id="KAJ9133994.1"/>
    </source>
</evidence>
<keyword evidence="1" id="KW-0812">Transmembrane</keyword>
<keyword evidence="1" id="KW-1133">Transmembrane helix</keyword>
<name>A0AA38RMG9_9PEZI</name>
<gene>
    <name evidence="2" type="ORF">NKR23_g10425</name>
</gene>
<dbReference type="Pfam" id="PF12716">
    <property type="entry name" value="Apq12"/>
    <property type="match status" value="1"/>
</dbReference>
<keyword evidence="1" id="KW-0472">Membrane</keyword>
<dbReference type="Proteomes" id="UP001174694">
    <property type="component" value="Unassembled WGS sequence"/>
</dbReference>
<evidence type="ECO:0000256" key="1">
    <source>
        <dbReference type="SAM" id="Phobius"/>
    </source>
</evidence>
<comment type="caution">
    <text evidence="2">The sequence shown here is derived from an EMBL/GenBank/DDBJ whole genome shotgun (WGS) entry which is preliminary data.</text>
</comment>
<protein>
    <submittedName>
        <fullName evidence="2">Uncharacterized protein</fullName>
    </submittedName>
</protein>
<keyword evidence="3" id="KW-1185">Reference proteome</keyword>
<sequence length="181" mass="20321">MDTGDQWMLEYLQGFVSESTLAFLHEHVLHPHAPFQVFKRHAVMSIQKGINIMYPFLEPFIDRAVVALHNSPDVVVLAFILVLLYLTFQILNTVRRATMWAAGLAVKMMFYALIVAVLAMVWQRGFEASARDAMALCTKVAGAVATAKEFWWQSYKQYQAQTQSAARGGRVAASRGRAGPR</sequence>
<proteinExistence type="predicted"/>
<dbReference type="InterPro" id="IPR024316">
    <property type="entry name" value="APQ12"/>
</dbReference>
<feature type="transmembrane region" description="Helical" evidence="1">
    <location>
        <begin position="74"/>
        <end position="91"/>
    </location>
</feature>
<accession>A0AA38RMG9</accession>
<evidence type="ECO:0000313" key="3">
    <source>
        <dbReference type="Proteomes" id="UP001174694"/>
    </source>
</evidence>
<dbReference type="EMBL" id="JANBVO010000046">
    <property type="protein sequence ID" value="KAJ9133994.1"/>
    <property type="molecule type" value="Genomic_DNA"/>
</dbReference>
<feature type="transmembrane region" description="Helical" evidence="1">
    <location>
        <begin position="97"/>
        <end position="122"/>
    </location>
</feature>